<proteinExistence type="predicted"/>
<reference evidence="1" key="1">
    <citation type="submission" date="2022-10" db="EMBL/GenBank/DDBJ databases">
        <title>Complete genome sequence resource for Xanthomonas hortorum isolated from Greek Oregano.</title>
        <authorList>
            <person name="Gonzalez-Tobon J."/>
            <person name="Helmann T.C."/>
            <person name="Daughtrey M."/>
            <person name="Stodghill P.V."/>
            <person name="Filiatrault M.J."/>
        </authorList>
    </citation>
    <scope>NUCLEOTIDE SEQUENCE</scope>
    <source>
        <strain evidence="1">Oregano 108</strain>
    </source>
</reference>
<evidence type="ECO:0000313" key="2">
    <source>
        <dbReference type="Proteomes" id="UP001164737"/>
    </source>
</evidence>
<sequence length="52" mass="5652">MLDALSSPSGEKTDVAVVRVQAAEMLVPVFIRLARDVYLPREVAAVVAQGRR</sequence>
<organism evidence="1 2">
    <name type="scientific">Xanthomonas hortorum</name>
    <dbReference type="NCBI Taxonomy" id="56454"/>
    <lineage>
        <taxon>Bacteria</taxon>
        <taxon>Pseudomonadati</taxon>
        <taxon>Pseudomonadota</taxon>
        <taxon>Gammaproteobacteria</taxon>
        <taxon>Lysobacterales</taxon>
        <taxon>Lysobacteraceae</taxon>
        <taxon>Xanthomonas</taxon>
    </lineage>
</organism>
<dbReference type="EMBL" id="CP107241">
    <property type="protein sequence ID" value="WAH64460.1"/>
    <property type="molecule type" value="Genomic_DNA"/>
</dbReference>
<evidence type="ECO:0000313" key="1">
    <source>
        <dbReference type="EMBL" id="WAH64460.1"/>
    </source>
</evidence>
<gene>
    <name evidence="1" type="ORF">OEG85_00140</name>
</gene>
<name>A0AA47ET77_9XANT</name>
<dbReference type="AlphaFoldDB" id="A0AA47ET77"/>
<dbReference type="RefSeq" id="WP_268213476.1">
    <property type="nucleotide sequence ID" value="NZ_CP107241.1"/>
</dbReference>
<dbReference type="Proteomes" id="UP001164737">
    <property type="component" value="Chromosome"/>
</dbReference>
<protein>
    <submittedName>
        <fullName evidence="1">Uncharacterized protein</fullName>
    </submittedName>
</protein>
<accession>A0AA47ET77</accession>